<dbReference type="SUPFAM" id="SSF56112">
    <property type="entry name" value="Protein kinase-like (PK-like)"/>
    <property type="match status" value="1"/>
</dbReference>
<evidence type="ECO:0000256" key="1">
    <source>
        <dbReference type="PROSITE-ProRule" id="PRU10141"/>
    </source>
</evidence>
<dbReference type="InterPro" id="IPR011009">
    <property type="entry name" value="Kinase-like_dom_sf"/>
</dbReference>
<dbReference type="InterPro" id="IPR017441">
    <property type="entry name" value="Protein_kinase_ATP_BS"/>
</dbReference>
<dbReference type="PROSITE" id="PS00107">
    <property type="entry name" value="PROTEIN_KINASE_ATP"/>
    <property type="match status" value="1"/>
</dbReference>
<reference evidence="2" key="1">
    <citation type="submission" date="2016-05" db="EMBL/GenBank/DDBJ databases">
        <authorList>
            <person name="Lavstsen T."/>
            <person name="Jespersen J.S."/>
        </authorList>
    </citation>
    <scope>NUCLEOTIDE SEQUENCE</scope>
    <source>
        <tissue evidence="2">Brain</tissue>
    </source>
</reference>
<evidence type="ECO:0008006" key="3">
    <source>
        <dbReference type="Google" id="ProtNLM"/>
    </source>
</evidence>
<evidence type="ECO:0000313" key="2">
    <source>
        <dbReference type="EMBL" id="SBQ71344.1"/>
    </source>
</evidence>
<name>A0A1A8GLR9_9TELE</name>
<reference evidence="2" key="2">
    <citation type="submission" date="2016-06" db="EMBL/GenBank/DDBJ databases">
        <title>The genome of a short-lived fish provides insights into sex chromosome evolution and the genetic control of aging.</title>
        <authorList>
            <person name="Reichwald K."/>
            <person name="Felder M."/>
            <person name="Petzold A."/>
            <person name="Koch P."/>
            <person name="Groth M."/>
            <person name="Platzer M."/>
        </authorList>
    </citation>
    <scope>NUCLEOTIDE SEQUENCE</scope>
    <source>
        <tissue evidence="2">Brain</tissue>
    </source>
</reference>
<feature type="non-terminal residue" evidence="2">
    <location>
        <position position="1"/>
    </location>
</feature>
<sequence>PLRHHAAFRGNHILQKFLGNGAFGEVHKGLKQGTAEAVALKFYHHGLS</sequence>
<keyword evidence="1" id="KW-0067">ATP-binding</keyword>
<dbReference type="AlphaFoldDB" id="A0A1A8GLR9"/>
<gene>
    <name evidence="2" type="primary">Nfu_g_1_025332</name>
</gene>
<keyword evidence="1" id="KW-0547">Nucleotide-binding</keyword>
<protein>
    <recommendedName>
        <fullName evidence="3">Protein kinase domain-containing protein</fullName>
    </recommendedName>
</protein>
<accession>A0A1A8GLR9</accession>
<dbReference type="Gene3D" id="3.30.200.20">
    <property type="entry name" value="Phosphorylase Kinase, domain 1"/>
    <property type="match status" value="1"/>
</dbReference>
<organism evidence="2">
    <name type="scientific">Nothobranchius korthausae</name>
    <dbReference type="NCBI Taxonomy" id="1143690"/>
    <lineage>
        <taxon>Eukaryota</taxon>
        <taxon>Metazoa</taxon>
        <taxon>Chordata</taxon>
        <taxon>Craniata</taxon>
        <taxon>Vertebrata</taxon>
        <taxon>Euteleostomi</taxon>
        <taxon>Actinopterygii</taxon>
        <taxon>Neopterygii</taxon>
        <taxon>Teleostei</taxon>
        <taxon>Neoteleostei</taxon>
        <taxon>Acanthomorphata</taxon>
        <taxon>Ovalentaria</taxon>
        <taxon>Atherinomorphae</taxon>
        <taxon>Cyprinodontiformes</taxon>
        <taxon>Nothobranchiidae</taxon>
        <taxon>Nothobranchius</taxon>
    </lineage>
</organism>
<feature type="binding site" evidence="1">
    <location>
        <position position="41"/>
    </location>
    <ligand>
        <name>ATP</name>
        <dbReference type="ChEBI" id="CHEBI:30616"/>
    </ligand>
</feature>
<dbReference type="EMBL" id="HAEC01003267">
    <property type="protein sequence ID" value="SBQ71344.1"/>
    <property type="molecule type" value="Transcribed_RNA"/>
</dbReference>
<feature type="non-terminal residue" evidence="2">
    <location>
        <position position="48"/>
    </location>
</feature>
<proteinExistence type="predicted"/>
<dbReference type="GO" id="GO:0005524">
    <property type="term" value="F:ATP binding"/>
    <property type="evidence" value="ECO:0007669"/>
    <property type="project" value="UniProtKB-UniRule"/>
</dbReference>